<reference evidence="5 6" key="1">
    <citation type="submission" date="2024-08" db="EMBL/GenBank/DDBJ databases">
        <title>Insights into the chromosomal genome structure of Flemingia macrophylla.</title>
        <authorList>
            <person name="Ding Y."/>
            <person name="Zhao Y."/>
            <person name="Bi W."/>
            <person name="Wu M."/>
            <person name="Zhao G."/>
            <person name="Gong Y."/>
            <person name="Li W."/>
            <person name="Zhang P."/>
        </authorList>
    </citation>
    <scope>NUCLEOTIDE SEQUENCE [LARGE SCALE GENOMIC DNA]</scope>
    <source>
        <strain evidence="5">DYQJB</strain>
        <tissue evidence="5">Leaf</tissue>
    </source>
</reference>
<dbReference type="InterPro" id="IPR058192">
    <property type="entry name" value="WHD_ROQ1-like"/>
</dbReference>
<dbReference type="Gene3D" id="3.40.50.300">
    <property type="entry name" value="P-loop containing nucleotide triphosphate hydrolases"/>
    <property type="match status" value="1"/>
</dbReference>
<dbReference type="PANTHER" id="PTHR11017:SF290">
    <property type="entry name" value="ADP-RIBOSYL CYCLASE_CYCLIC ADP-RIBOSE HYDROLASE"/>
    <property type="match status" value="1"/>
</dbReference>
<dbReference type="EMBL" id="JBGMDY010000007">
    <property type="protein sequence ID" value="KAL2327746.1"/>
    <property type="molecule type" value="Genomic_DNA"/>
</dbReference>
<dbReference type="Pfam" id="PF23282">
    <property type="entry name" value="WHD_ROQ1"/>
    <property type="match status" value="1"/>
</dbReference>
<dbReference type="PROSITE" id="PS51450">
    <property type="entry name" value="LRR"/>
    <property type="match status" value="1"/>
</dbReference>
<comment type="caution">
    <text evidence="5">The sequence shown here is derived from an EMBL/GenBank/DDBJ whole genome shotgun (WGS) entry which is preliminary data.</text>
</comment>
<keyword evidence="2" id="KW-0677">Repeat</keyword>
<dbReference type="Pfam" id="PF07725">
    <property type="entry name" value="LRR_3"/>
    <property type="match status" value="1"/>
</dbReference>
<protein>
    <recommendedName>
        <fullName evidence="7">TMV resistance protein N</fullName>
    </recommendedName>
</protein>
<sequence length="958" mass="109248">MSETKFQIIEDIVQAIIKILGHKFSGFVDDLIGIQPRVQALESSLKLSSENDDVSVLGVVGMGGIGKTTHVLVLYDRISPMFNACCFIENVSKIYKDGGHTAVQKQILHQTLKEQNLETYSPSEISGIMRHRLPNIKVLVVLDNVDQIEQLQELGIKPELLFKGSRIIVTTRDEHILKVYGKYEMYRVSLLNENEASELFHRKAFKSEDQISSCMELIPEVLKYVQRLPLALKVMGSFLCTRDAIQWRDVLDKLKTNPNDKIMNVLQMSVDGLDYEEQEIFLHIACFFKGERKNYVYRILECCGLHPHIGIPRIIEKSLITIRDEEIHMHDMIQELGKKIVRNQFPEEPGLWSRLWLYEDFYQVSMTGTGTDNVKTIVLDKKEDISKCRVDGLSEMKDLRLLILYHQNFSESLKSISHKLRYLLWDGYPFDSLPLNFMGVNIVELNMPNSNIKCVWEGVKNFPCLKRMDLSNSKYLAETPDFSEIPKLERLDLSGCTNLLHVHPSIGLLEKLVFLSLRNCSNLVNINFVNRSNQSSLTVLNFSGCIKLRNTPDFTGAKNLKYLDFDGCASLSLVHKSIGALLKLRFYSLRNCKSLVSVPNNINAMISLQHLDLRGCLKFENLPLGQGQDFNSLRLACLIILDLSFCNLLEVPDAIRELECLERLNLQGNRFVSIPSISSLTCLAYLNLSHCYNLETLHGLLPTSDSSGGRYFKMMSGSRDDRSGIYVFDCPKLASSNFQIIKDCIEIEPGWLARLIKNPCHFRGGFDIVVPGWFSTRSWRQTFGGSSIIRITNFGMKKDWLGFAFYVVFRLNNASKFSRHLLCPNSSPVPHSVYLSFESEHTEEYFNIPIDFESGKIVRSSHHWVIYISQEHCHFVKTGAHITFKAQTDFEIIRWGLSSVFKGKAIGSPLVGFDDVTIDMIKPGPKIRLPYNWLVTKKDEVEIIEAKTKEINLSNVGL</sequence>
<accession>A0ABD1LW31</accession>
<dbReference type="InterPro" id="IPR032675">
    <property type="entry name" value="LRR_dom_sf"/>
</dbReference>
<dbReference type="SUPFAM" id="SSF52540">
    <property type="entry name" value="P-loop containing nucleoside triphosphate hydrolases"/>
    <property type="match status" value="1"/>
</dbReference>
<dbReference type="SUPFAM" id="SSF52058">
    <property type="entry name" value="L domain-like"/>
    <property type="match status" value="1"/>
</dbReference>
<feature type="domain" description="Disease resistance protein Roq1-like winged-helix" evidence="4">
    <location>
        <begin position="276"/>
        <end position="344"/>
    </location>
</feature>
<feature type="domain" description="NB-ARC" evidence="3">
    <location>
        <begin position="49"/>
        <end position="209"/>
    </location>
</feature>
<dbReference type="PRINTS" id="PR00364">
    <property type="entry name" value="DISEASERSIST"/>
</dbReference>
<dbReference type="InterPro" id="IPR011713">
    <property type="entry name" value="Leu-rich_rpt_3"/>
</dbReference>
<keyword evidence="6" id="KW-1185">Reference proteome</keyword>
<evidence type="ECO:0000259" key="3">
    <source>
        <dbReference type="Pfam" id="PF00931"/>
    </source>
</evidence>
<evidence type="ECO:0000256" key="2">
    <source>
        <dbReference type="ARBA" id="ARBA00022737"/>
    </source>
</evidence>
<keyword evidence="1" id="KW-0433">Leucine-rich repeat</keyword>
<dbReference type="InterPro" id="IPR042197">
    <property type="entry name" value="Apaf_helical"/>
</dbReference>
<dbReference type="InterPro" id="IPR036390">
    <property type="entry name" value="WH_DNA-bd_sf"/>
</dbReference>
<evidence type="ECO:0000313" key="6">
    <source>
        <dbReference type="Proteomes" id="UP001603857"/>
    </source>
</evidence>
<proteinExistence type="predicted"/>
<dbReference type="Pfam" id="PF00931">
    <property type="entry name" value="NB-ARC"/>
    <property type="match status" value="1"/>
</dbReference>
<dbReference type="InterPro" id="IPR027417">
    <property type="entry name" value="P-loop_NTPase"/>
</dbReference>
<dbReference type="AlphaFoldDB" id="A0ABD1LW31"/>
<dbReference type="Proteomes" id="UP001603857">
    <property type="component" value="Unassembled WGS sequence"/>
</dbReference>
<evidence type="ECO:0000256" key="1">
    <source>
        <dbReference type="ARBA" id="ARBA00022614"/>
    </source>
</evidence>
<organism evidence="5 6">
    <name type="scientific">Flemingia macrophylla</name>
    <dbReference type="NCBI Taxonomy" id="520843"/>
    <lineage>
        <taxon>Eukaryota</taxon>
        <taxon>Viridiplantae</taxon>
        <taxon>Streptophyta</taxon>
        <taxon>Embryophyta</taxon>
        <taxon>Tracheophyta</taxon>
        <taxon>Spermatophyta</taxon>
        <taxon>Magnoliopsida</taxon>
        <taxon>eudicotyledons</taxon>
        <taxon>Gunneridae</taxon>
        <taxon>Pentapetalae</taxon>
        <taxon>rosids</taxon>
        <taxon>fabids</taxon>
        <taxon>Fabales</taxon>
        <taxon>Fabaceae</taxon>
        <taxon>Papilionoideae</taxon>
        <taxon>50 kb inversion clade</taxon>
        <taxon>NPAAA clade</taxon>
        <taxon>indigoferoid/millettioid clade</taxon>
        <taxon>Phaseoleae</taxon>
        <taxon>Flemingia</taxon>
    </lineage>
</organism>
<dbReference type="Gene3D" id="1.10.8.430">
    <property type="entry name" value="Helical domain of apoptotic protease-activating factors"/>
    <property type="match status" value="1"/>
</dbReference>
<evidence type="ECO:0000259" key="4">
    <source>
        <dbReference type="Pfam" id="PF23282"/>
    </source>
</evidence>
<evidence type="ECO:0008006" key="7">
    <source>
        <dbReference type="Google" id="ProtNLM"/>
    </source>
</evidence>
<dbReference type="Gene3D" id="3.80.10.10">
    <property type="entry name" value="Ribonuclease Inhibitor"/>
    <property type="match status" value="3"/>
</dbReference>
<gene>
    <name evidence="5" type="ORF">Fmac_021173</name>
</gene>
<dbReference type="InterPro" id="IPR044974">
    <property type="entry name" value="Disease_R_plants"/>
</dbReference>
<name>A0ABD1LW31_9FABA</name>
<dbReference type="SUPFAM" id="SSF46785">
    <property type="entry name" value="Winged helix' DNA-binding domain"/>
    <property type="match status" value="1"/>
</dbReference>
<dbReference type="InterPro" id="IPR001611">
    <property type="entry name" value="Leu-rich_rpt"/>
</dbReference>
<dbReference type="InterPro" id="IPR002182">
    <property type="entry name" value="NB-ARC"/>
</dbReference>
<dbReference type="PANTHER" id="PTHR11017">
    <property type="entry name" value="LEUCINE-RICH REPEAT-CONTAINING PROTEIN"/>
    <property type="match status" value="1"/>
</dbReference>
<evidence type="ECO:0000313" key="5">
    <source>
        <dbReference type="EMBL" id="KAL2327746.1"/>
    </source>
</evidence>